<dbReference type="InterPro" id="IPR019564">
    <property type="entry name" value="Sam37/metaxin_N"/>
</dbReference>
<evidence type="ECO:0000256" key="1">
    <source>
        <dbReference type="SAM" id="MobiDB-lite"/>
    </source>
</evidence>
<dbReference type="VEuPathDB" id="ToxoDB:BESB_050130"/>
<evidence type="ECO:0000313" key="4">
    <source>
        <dbReference type="Proteomes" id="UP000224006"/>
    </source>
</evidence>
<accession>A0A2A9MKK6</accession>
<gene>
    <name evidence="3" type="ORF">BESB_050130</name>
</gene>
<feature type="region of interest" description="Disordered" evidence="1">
    <location>
        <begin position="487"/>
        <end position="516"/>
    </location>
</feature>
<evidence type="ECO:0000313" key="3">
    <source>
        <dbReference type="EMBL" id="PFH36821.1"/>
    </source>
</evidence>
<dbReference type="GeneID" id="40309943"/>
<dbReference type="Pfam" id="PF10568">
    <property type="entry name" value="Tom37"/>
    <property type="match status" value="1"/>
</dbReference>
<dbReference type="OrthoDB" id="333816at2759"/>
<dbReference type="AlphaFoldDB" id="A0A2A9MKK6"/>
<evidence type="ECO:0000259" key="2">
    <source>
        <dbReference type="Pfam" id="PF10568"/>
    </source>
</evidence>
<sequence length="586" mass="62672">MEGSDASVCVGGGSSPGVLPTLTVTYHRTMHLQSLPSHKRFSSSFSESPSCAISRLFSDLAVPAPAGPSSTHSSSSRAPFSSVCSVLSSLLRARSCVEREVFLNVDVIFLRVYSLLTNLRISFNPSTYPAAQALGDLPAAFYNDGVLDSHHLQLLFQAERDLDALGSSSEAPLSTRLTRLQADSAALSAFIDLKLSEVLDFTLWCSEPCYAKFTSQVYRHSLPSVYASPYLYRRRRNAMTRFQGTDNVQILRNLVEILERLDLDSEPEQEDSSIPPGAPGTAPAGRESATPPAPLLRPRFLLCDRPTKADVKLYAYLSVLFQIPSEYTPWYGASACGFIPNAKHSKTGAAARTGCGSGKGSISFFHQAEPSDENGNVSTSPSSPVDELSCLEKGVGCSEAASPEPLLKDLTRPSASESKDGQSRAKASLVLHASLTTPVVSQSPFLRVLQHEQEILSRLAVLLPAARRYLRMFDDFLAAKSAAASGGQARAPRAGAPRVPGRQSGSSASAPQGPGADSFALPPAKAVYACPAARNREILEEGDSLALYGKAHDERERAALKWNTFPTLVAAAATAGLVYLCTQSRA</sequence>
<reference evidence="3 4" key="1">
    <citation type="submission" date="2017-09" db="EMBL/GenBank/DDBJ databases">
        <title>Genome sequencing of Besnoitia besnoiti strain Bb-Ger1.</title>
        <authorList>
            <person name="Schares G."/>
            <person name="Venepally P."/>
            <person name="Lorenzi H.A."/>
        </authorList>
    </citation>
    <scope>NUCLEOTIDE SEQUENCE [LARGE SCALE GENOMIC DNA]</scope>
    <source>
        <strain evidence="3 4">Bb-Ger1</strain>
    </source>
</reference>
<comment type="caution">
    <text evidence="3">The sequence shown here is derived from an EMBL/GenBank/DDBJ whole genome shotgun (WGS) entry which is preliminary data.</text>
</comment>
<dbReference type="EMBL" id="NWUJ01000003">
    <property type="protein sequence ID" value="PFH36821.1"/>
    <property type="molecule type" value="Genomic_DNA"/>
</dbReference>
<dbReference type="Proteomes" id="UP000224006">
    <property type="component" value="Chromosome III"/>
</dbReference>
<dbReference type="GO" id="GO:0001401">
    <property type="term" value="C:SAM complex"/>
    <property type="evidence" value="ECO:0007669"/>
    <property type="project" value="InterPro"/>
</dbReference>
<name>A0A2A9MKK6_BESBE</name>
<dbReference type="KEGG" id="bbes:BESB_050130"/>
<organism evidence="3 4">
    <name type="scientific">Besnoitia besnoiti</name>
    <name type="common">Apicomplexan protozoan</name>
    <dbReference type="NCBI Taxonomy" id="94643"/>
    <lineage>
        <taxon>Eukaryota</taxon>
        <taxon>Sar</taxon>
        <taxon>Alveolata</taxon>
        <taxon>Apicomplexa</taxon>
        <taxon>Conoidasida</taxon>
        <taxon>Coccidia</taxon>
        <taxon>Eucoccidiorida</taxon>
        <taxon>Eimeriorina</taxon>
        <taxon>Sarcocystidae</taxon>
        <taxon>Besnoitia</taxon>
    </lineage>
</organism>
<dbReference type="RefSeq" id="XP_029220830.1">
    <property type="nucleotide sequence ID" value="XM_029363464.1"/>
</dbReference>
<protein>
    <recommendedName>
        <fullName evidence="2">Mitochondrial outer membrane transport complex Sam37/metaxin N-terminal domain-containing protein</fullName>
    </recommendedName>
</protein>
<feature type="region of interest" description="Disordered" evidence="1">
    <location>
        <begin position="264"/>
        <end position="293"/>
    </location>
</feature>
<feature type="domain" description="Mitochondrial outer membrane transport complex Sam37/metaxin N-terminal" evidence="2">
    <location>
        <begin position="176"/>
        <end position="224"/>
    </location>
</feature>
<proteinExistence type="predicted"/>
<keyword evidence="4" id="KW-1185">Reference proteome</keyword>